<evidence type="ECO:0000313" key="3">
    <source>
        <dbReference type="Proteomes" id="UP000267029"/>
    </source>
</evidence>
<sequence>MPICIPILFLVCDLFILALTIYQQPRESLSNVILMLAAIPIYWIGVSWERKPKKIEEFLHKGTVCLQKVFACVPVENGSELDLTAAPLTSKENHDNKP</sequence>
<evidence type="ECO:0000313" key="2">
    <source>
        <dbReference type="EMBL" id="VDD78462.1"/>
    </source>
</evidence>
<evidence type="ECO:0000256" key="1">
    <source>
        <dbReference type="SAM" id="Phobius"/>
    </source>
</evidence>
<keyword evidence="1" id="KW-1133">Transmembrane helix</keyword>
<protein>
    <submittedName>
        <fullName evidence="2">Uncharacterized protein</fullName>
    </submittedName>
</protein>
<dbReference type="Proteomes" id="UP000267029">
    <property type="component" value="Unassembled WGS sequence"/>
</dbReference>
<dbReference type="AlphaFoldDB" id="A0A3P6GTQ0"/>
<dbReference type="STRING" id="53468.A0A3P6GTQ0"/>
<keyword evidence="3" id="KW-1185">Reference proteome</keyword>
<proteinExistence type="predicted"/>
<dbReference type="OrthoDB" id="3257095at2759"/>
<accession>A0A3P6GTQ0</accession>
<organism evidence="2 3">
    <name type="scientific">Mesocestoides corti</name>
    <name type="common">Flatworm</name>
    <dbReference type="NCBI Taxonomy" id="53468"/>
    <lineage>
        <taxon>Eukaryota</taxon>
        <taxon>Metazoa</taxon>
        <taxon>Spiralia</taxon>
        <taxon>Lophotrochozoa</taxon>
        <taxon>Platyhelminthes</taxon>
        <taxon>Cestoda</taxon>
        <taxon>Eucestoda</taxon>
        <taxon>Cyclophyllidea</taxon>
        <taxon>Mesocestoididae</taxon>
        <taxon>Mesocestoides</taxon>
    </lineage>
</organism>
<name>A0A3P6GTQ0_MESCO</name>
<feature type="transmembrane region" description="Helical" evidence="1">
    <location>
        <begin position="7"/>
        <end position="23"/>
    </location>
</feature>
<keyword evidence="1" id="KW-0812">Transmembrane</keyword>
<keyword evidence="1" id="KW-0472">Membrane</keyword>
<dbReference type="EMBL" id="UXSR01001690">
    <property type="protein sequence ID" value="VDD78462.1"/>
    <property type="molecule type" value="Genomic_DNA"/>
</dbReference>
<reference evidence="2 3" key="1">
    <citation type="submission" date="2018-10" db="EMBL/GenBank/DDBJ databases">
        <authorList>
            <consortium name="Pathogen Informatics"/>
        </authorList>
    </citation>
    <scope>NUCLEOTIDE SEQUENCE [LARGE SCALE GENOMIC DNA]</scope>
</reference>
<gene>
    <name evidence="2" type="ORF">MCOS_LOCUS4465</name>
</gene>
<feature type="transmembrane region" description="Helical" evidence="1">
    <location>
        <begin position="29"/>
        <end position="48"/>
    </location>
</feature>